<dbReference type="Gramene" id="rna5971">
    <property type="protein sequence ID" value="RHN81875.1"/>
    <property type="gene ID" value="gene5971"/>
</dbReference>
<organism evidence="1 4">
    <name type="scientific">Medicago truncatula</name>
    <name type="common">Barrel medic</name>
    <name type="synonym">Medicago tribuloides</name>
    <dbReference type="NCBI Taxonomy" id="3880"/>
    <lineage>
        <taxon>Eukaryota</taxon>
        <taxon>Viridiplantae</taxon>
        <taxon>Streptophyta</taxon>
        <taxon>Embryophyta</taxon>
        <taxon>Tracheophyta</taxon>
        <taxon>Spermatophyta</taxon>
        <taxon>Magnoliopsida</taxon>
        <taxon>eudicotyledons</taxon>
        <taxon>Gunneridae</taxon>
        <taxon>Pentapetalae</taxon>
        <taxon>rosids</taxon>
        <taxon>fabids</taxon>
        <taxon>Fabales</taxon>
        <taxon>Fabaceae</taxon>
        <taxon>Papilionoideae</taxon>
        <taxon>50 kb inversion clade</taxon>
        <taxon>NPAAA clade</taxon>
        <taxon>Hologalegina</taxon>
        <taxon>IRL clade</taxon>
        <taxon>Trifolieae</taxon>
        <taxon>Medicago</taxon>
    </lineage>
</organism>
<evidence type="ECO:0000313" key="1">
    <source>
        <dbReference type="EMBL" id="AES62567.1"/>
    </source>
</evidence>
<dbReference type="KEGG" id="mtr:11415093"/>
<reference evidence="3" key="3">
    <citation type="submission" date="2015-04" db="UniProtKB">
        <authorList>
            <consortium name="EnsemblPlants"/>
        </authorList>
    </citation>
    <scope>IDENTIFICATION</scope>
    <source>
        <strain evidence="3">cv. Jemalong A17</strain>
    </source>
</reference>
<dbReference type="AlphaFoldDB" id="G7IAR4"/>
<keyword evidence="4" id="KW-1185">Reference proteome</keyword>
<dbReference type="EMBL" id="CM001217">
    <property type="protein sequence ID" value="AES62567.1"/>
    <property type="molecule type" value="Genomic_DNA"/>
</dbReference>
<dbReference type="PANTHER" id="PTHR21530:SF0">
    <property type="entry name" value="TRAB FAMILY PROTEIN"/>
    <property type="match status" value="1"/>
</dbReference>
<dbReference type="eggNOG" id="KOG2860">
    <property type="taxonomic scope" value="Eukaryota"/>
</dbReference>
<dbReference type="Proteomes" id="UP000265566">
    <property type="component" value="Chromosome 1"/>
</dbReference>
<reference evidence="1 4" key="1">
    <citation type="journal article" date="2011" name="Nature">
        <title>The Medicago genome provides insight into the evolution of rhizobial symbioses.</title>
        <authorList>
            <person name="Young N.D."/>
            <person name="Debelle F."/>
            <person name="Oldroyd G.E."/>
            <person name="Geurts R."/>
            <person name="Cannon S.B."/>
            <person name="Udvardi M.K."/>
            <person name="Benedito V.A."/>
            <person name="Mayer K.F."/>
            <person name="Gouzy J."/>
            <person name="Schoof H."/>
            <person name="Van de Peer Y."/>
            <person name="Proost S."/>
            <person name="Cook D.R."/>
            <person name="Meyers B.C."/>
            <person name="Spannagl M."/>
            <person name="Cheung F."/>
            <person name="De Mita S."/>
            <person name="Krishnakumar V."/>
            <person name="Gundlach H."/>
            <person name="Zhou S."/>
            <person name="Mudge J."/>
            <person name="Bharti A.K."/>
            <person name="Murray J.D."/>
            <person name="Naoumkina M.A."/>
            <person name="Rosen B."/>
            <person name="Silverstein K.A."/>
            <person name="Tang H."/>
            <person name="Rombauts S."/>
            <person name="Zhao P.X."/>
            <person name="Zhou P."/>
            <person name="Barbe V."/>
            <person name="Bardou P."/>
            <person name="Bechner M."/>
            <person name="Bellec A."/>
            <person name="Berger A."/>
            <person name="Berges H."/>
            <person name="Bidwell S."/>
            <person name="Bisseling T."/>
            <person name="Choisne N."/>
            <person name="Couloux A."/>
            <person name="Denny R."/>
            <person name="Deshpande S."/>
            <person name="Dai X."/>
            <person name="Doyle J.J."/>
            <person name="Dudez A.M."/>
            <person name="Farmer A.D."/>
            <person name="Fouteau S."/>
            <person name="Franken C."/>
            <person name="Gibelin C."/>
            <person name="Gish J."/>
            <person name="Goldstein S."/>
            <person name="Gonzalez A.J."/>
            <person name="Green P.J."/>
            <person name="Hallab A."/>
            <person name="Hartog M."/>
            <person name="Hua A."/>
            <person name="Humphray S.J."/>
            <person name="Jeong D.H."/>
            <person name="Jing Y."/>
            <person name="Jocker A."/>
            <person name="Kenton S.M."/>
            <person name="Kim D.J."/>
            <person name="Klee K."/>
            <person name="Lai H."/>
            <person name="Lang C."/>
            <person name="Lin S."/>
            <person name="Macmil S.L."/>
            <person name="Magdelenat G."/>
            <person name="Matthews L."/>
            <person name="McCorrison J."/>
            <person name="Monaghan E.L."/>
            <person name="Mun J.H."/>
            <person name="Najar F.Z."/>
            <person name="Nicholson C."/>
            <person name="Noirot C."/>
            <person name="O'Bleness M."/>
            <person name="Paule C.R."/>
            <person name="Poulain J."/>
            <person name="Prion F."/>
            <person name="Qin B."/>
            <person name="Qu C."/>
            <person name="Retzel E.F."/>
            <person name="Riddle C."/>
            <person name="Sallet E."/>
            <person name="Samain S."/>
            <person name="Samson N."/>
            <person name="Sanders I."/>
            <person name="Saurat O."/>
            <person name="Scarpelli C."/>
            <person name="Schiex T."/>
            <person name="Segurens B."/>
            <person name="Severin A.J."/>
            <person name="Sherrier D.J."/>
            <person name="Shi R."/>
            <person name="Sims S."/>
            <person name="Singer S.R."/>
            <person name="Sinharoy S."/>
            <person name="Sterck L."/>
            <person name="Viollet A."/>
            <person name="Wang B.B."/>
            <person name="Wang K."/>
            <person name="Wang M."/>
            <person name="Wang X."/>
            <person name="Warfsmann J."/>
            <person name="Weissenbach J."/>
            <person name="White D.D."/>
            <person name="White J.D."/>
            <person name="Wiley G.B."/>
            <person name="Wincker P."/>
            <person name="Xing Y."/>
            <person name="Yang L."/>
            <person name="Yao Z."/>
            <person name="Ying F."/>
            <person name="Zhai J."/>
            <person name="Zhou L."/>
            <person name="Zuber A."/>
            <person name="Denarie J."/>
            <person name="Dixon R.A."/>
            <person name="May G.D."/>
            <person name="Schwartz D.C."/>
            <person name="Rogers J."/>
            <person name="Quetier F."/>
            <person name="Town C.D."/>
            <person name="Roe B.A."/>
        </authorList>
    </citation>
    <scope>NUCLEOTIDE SEQUENCE [LARGE SCALE GENOMIC DNA]</scope>
    <source>
        <strain evidence="1">A17</strain>
        <strain evidence="3 4">cv. Jemalong A17</strain>
    </source>
</reference>
<dbReference type="EMBL" id="PSQE01000001">
    <property type="protein sequence ID" value="RHN81875.1"/>
    <property type="molecule type" value="Genomic_DNA"/>
</dbReference>
<dbReference type="HOGENOM" id="CLU_064407_0_0_1"/>
<evidence type="ECO:0000313" key="2">
    <source>
        <dbReference type="EMBL" id="RHN81875.1"/>
    </source>
</evidence>
<dbReference type="InterPro" id="IPR046345">
    <property type="entry name" value="TraB_PrgY-like"/>
</dbReference>
<dbReference type="STRING" id="3880.G7IAR4"/>
<dbReference type="PaxDb" id="3880-AES62567"/>
<evidence type="ECO:0000313" key="3">
    <source>
        <dbReference type="EnsemblPlants" id="AES62567"/>
    </source>
</evidence>
<dbReference type="InterPro" id="IPR002816">
    <property type="entry name" value="TraB/PrgY/GumN_fam"/>
</dbReference>
<evidence type="ECO:0000313" key="5">
    <source>
        <dbReference type="Proteomes" id="UP000265566"/>
    </source>
</evidence>
<name>G7IAR4_MEDTR</name>
<dbReference type="CDD" id="cd14726">
    <property type="entry name" value="TraB_PrgY-like"/>
    <property type="match status" value="1"/>
</dbReference>
<dbReference type="Pfam" id="PF01963">
    <property type="entry name" value="TraB_PrgY_gumN"/>
    <property type="match status" value="1"/>
</dbReference>
<dbReference type="Proteomes" id="UP000002051">
    <property type="component" value="Unassembled WGS sequence"/>
</dbReference>
<dbReference type="PANTHER" id="PTHR21530">
    <property type="entry name" value="PHEROMONE SHUTDOWN PROTEIN"/>
    <property type="match status" value="1"/>
</dbReference>
<protein>
    <submittedName>
        <fullName evidence="2">Putative pheromone shutdown, TraB</fullName>
    </submittedName>
    <submittedName>
        <fullName evidence="1">TraB family protein</fullName>
    </submittedName>
</protein>
<reference evidence="5" key="4">
    <citation type="journal article" date="2018" name="Nat. Plants">
        <title>Whole-genome landscape of Medicago truncatula symbiotic genes.</title>
        <authorList>
            <person name="Pecrix Y."/>
            <person name="Staton S.E."/>
            <person name="Sallet E."/>
            <person name="Lelandais-Briere C."/>
            <person name="Moreau S."/>
            <person name="Carrere S."/>
            <person name="Blein T."/>
            <person name="Jardinaud M.F."/>
            <person name="Latrasse D."/>
            <person name="Zouine M."/>
            <person name="Zahm M."/>
            <person name="Kreplak J."/>
            <person name="Mayjonade B."/>
            <person name="Satge C."/>
            <person name="Perez M."/>
            <person name="Cauet S."/>
            <person name="Marande W."/>
            <person name="Chantry-Darmon C."/>
            <person name="Lopez-Roques C."/>
            <person name="Bouchez O."/>
            <person name="Berard A."/>
            <person name="Debelle F."/>
            <person name="Munos S."/>
            <person name="Bendahmane A."/>
            <person name="Berges H."/>
            <person name="Niebel A."/>
            <person name="Buitink J."/>
            <person name="Frugier F."/>
            <person name="Benhamed M."/>
            <person name="Crespi M."/>
            <person name="Gouzy J."/>
            <person name="Gamas P."/>
        </authorList>
    </citation>
    <scope>NUCLEOTIDE SEQUENCE [LARGE SCALE GENOMIC DNA]</scope>
    <source>
        <strain evidence="5">cv. Jemalong A17</strain>
    </source>
</reference>
<evidence type="ECO:0000313" key="4">
    <source>
        <dbReference type="Proteomes" id="UP000002051"/>
    </source>
</evidence>
<sequence>MYSPIIKPTFPIFTTNPFFISKTSLRPLKVSVKPPPPDFNYKLEISDESRAVIEECYPELLDLADNGSLVLVQKKRFGPVPSWRTEFVEPEYIWLIGTTHVSKESAMDVERVVKAVKPDNVVVELCRSRAGIMYADDDQLDKQLRSTMFSLSGTGFFGAIGRSINLGGQTALALRLLLAAFSSKISSNIDRPFGDEFRAARKVSEEVGAQLVLGDRPIEITLQRAWKALNWTQKLSLLTIVVRGITSSSDISTDKLEKASSNDGTLQLYEQLSFSYPSLLPPLIHERDTYLAWSLKRSKAVNNCKRVVGVIGKGHMNGVIYALLADTGNLRFRDLTGKNSNDGGSNGWIDDLVKSLVRDTVIGIVLWALYEYINGGTFSF</sequence>
<reference evidence="1 4" key="2">
    <citation type="journal article" date="2014" name="BMC Genomics">
        <title>An improved genome release (version Mt4.0) for the model legume Medicago truncatula.</title>
        <authorList>
            <person name="Tang H."/>
            <person name="Krishnakumar V."/>
            <person name="Bidwell S."/>
            <person name="Rosen B."/>
            <person name="Chan A."/>
            <person name="Zhou S."/>
            <person name="Gentzbittel L."/>
            <person name="Childs K.L."/>
            <person name="Yandell M."/>
            <person name="Gundlach H."/>
            <person name="Mayer K.F."/>
            <person name="Schwartz D.C."/>
            <person name="Town C.D."/>
        </authorList>
    </citation>
    <scope>GENOME REANNOTATION</scope>
    <source>
        <strain evidence="3 4">cv. Jemalong A17</strain>
    </source>
</reference>
<proteinExistence type="predicted"/>
<dbReference type="OrthoDB" id="48306at2759"/>
<dbReference type="EnsemblPlants" id="AES62567">
    <property type="protein sequence ID" value="AES62567"/>
    <property type="gene ID" value="MTR_1g101540"/>
</dbReference>
<gene>
    <name evidence="3" type="primary">11415093</name>
    <name evidence="1" type="ordered locus">MTR_1g101540</name>
    <name evidence="2" type="ORF">MtrunA17_Chr1g0203821</name>
</gene>
<reference evidence="2" key="5">
    <citation type="journal article" date="2018" name="Nat. Plants">
        <title>Whole-genome landscape of Medicago truncatula symbiotic genes.</title>
        <authorList>
            <person name="Pecrix Y."/>
            <person name="Gamas P."/>
            <person name="Carrere S."/>
        </authorList>
    </citation>
    <scope>NUCLEOTIDE SEQUENCE</scope>
    <source>
        <tissue evidence="2">Leaves</tissue>
    </source>
</reference>
<accession>G7IAR4</accession>
<dbReference type="OMA" id="FDYREAM"/>